<dbReference type="Gene3D" id="3.90.1150.200">
    <property type="match status" value="1"/>
</dbReference>
<evidence type="ECO:0000313" key="2">
    <source>
        <dbReference type="EMBL" id="MFC6202094.1"/>
    </source>
</evidence>
<dbReference type="Proteomes" id="UP001596171">
    <property type="component" value="Unassembled WGS sequence"/>
</dbReference>
<name>A0ABW1SKX7_9LACO</name>
<feature type="domain" description="YdhG-like" evidence="1">
    <location>
        <begin position="22"/>
        <end position="111"/>
    </location>
</feature>
<proteinExistence type="predicted"/>
<dbReference type="Pfam" id="PF08818">
    <property type="entry name" value="DUF1801"/>
    <property type="match status" value="1"/>
</dbReference>
<organism evidence="2 3">
    <name type="scientific">Lactiplantibacillus nangangensis</name>
    <dbReference type="NCBI Taxonomy" id="2559917"/>
    <lineage>
        <taxon>Bacteria</taxon>
        <taxon>Bacillati</taxon>
        <taxon>Bacillota</taxon>
        <taxon>Bacilli</taxon>
        <taxon>Lactobacillales</taxon>
        <taxon>Lactobacillaceae</taxon>
        <taxon>Lactiplantibacillus</taxon>
    </lineage>
</organism>
<dbReference type="RefSeq" id="WP_137615510.1">
    <property type="nucleotide sequence ID" value="NZ_BJDI01000003.1"/>
</dbReference>
<evidence type="ECO:0000313" key="3">
    <source>
        <dbReference type="Proteomes" id="UP001596171"/>
    </source>
</evidence>
<protein>
    <submittedName>
        <fullName evidence="2">DUF1801 domain-containing protein</fullName>
    </submittedName>
</protein>
<sequence>MPSRIKVTDTADYISKAAPEAQPILQQLADLIQTELPAAEPKIKWNLPFWNLGKQYVSVAGYKAHVSLSLSEDLTDELLATAKAQGYATGQKRLNVGLDQAVPVPLVKAVLGLLK</sequence>
<dbReference type="InterPro" id="IPR014922">
    <property type="entry name" value="YdhG-like"/>
</dbReference>
<dbReference type="EMBL" id="JBHSSE010000018">
    <property type="protein sequence ID" value="MFC6202094.1"/>
    <property type="molecule type" value="Genomic_DNA"/>
</dbReference>
<evidence type="ECO:0000259" key="1">
    <source>
        <dbReference type="Pfam" id="PF08818"/>
    </source>
</evidence>
<reference evidence="3" key="1">
    <citation type="journal article" date="2019" name="Int. J. Syst. Evol. Microbiol.">
        <title>The Global Catalogue of Microorganisms (GCM) 10K type strain sequencing project: providing services to taxonomists for standard genome sequencing and annotation.</title>
        <authorList>
            <consortium name="The Broad Institute Genomics Platform"/>
            <consortium name="The Broad Institute Genome Sequencing Center for Infectious Disease"/>
            <person name="Wu L."/>
            <person name="Ma J."/>
        </authorList>
    </citation>
    <scope>NUCLEOTIDE SEQUENCE [LARGE SCALE GENOMIC DNA]</scope>
    <source>
        <strain evidence="3">CCM 8930</strain>
    </source>
</reference>
<keyword evidence="3" id="KW-1185">Reference proteome</keyword>
<accession>A0ABW1SKX7</accession>
<dbReference type="SUPFAM" id="SSF159888">
    <property type="entry name" value="YdhG-like"/>
    <property type="match status" value="1"/>
</dbReference>
<comment type="caution">
    <text evidence="2">The sequence shown here is derived from an EMBL/GenBank/DDBJ whole genome shotgun (WGS) entry which is preliminary data.</text>
</comment>
<gene>
    <name evidence="2" type="ORF">ACFP1L_09465</name>
</gene>